<dbReference type="OrthoDB" id="6196975at2"/>
<dbReference type="Proteomes" id="UP000315215">
    <property type="component" value="Chromosome"/>
</dbReference>
<evidence type="ECO:0000313" key="5">
    <source>
        <dbReference type="EMBL" id="QDP42209.1"/>
    </source>
</evidence>
<name>A0A516KLE1_9BACI</name>
<dbReference type="GO" id="GO:0030246">
    <property type="term" value="F:carbohydrate binding"/>
    <property type="evidence" value="ECO:0007669"/>
    <property type="project" value="UniProtKB-ARBA"/>
</dbReference>
<sequence>MLLYGKKTFYVEDHPAAEQSYDYHFALITEEVGNAYWRLIENGAKEAAENENVYLEYIGPSKSDLEEKLQTLDRMISAKVDGIITQGLPGQRFLDLVHKARENGIPVITVDTDVPKSERQVYVGTNNYEAGFLAGQALIVDTKGEQNVGVIMGSFEALNQQERLDGFLDAISNSSRIKVVDQKESNITEIGAAQATYSILREHPEITALFGTSALDGVGIVQGIREFNPSEDMYVAAFDILPETLSLIEDEDIDITISQYPKEMGKVAVEQMLKIQQEESVNPFQYTATKVIRKDDVRNGELIGNGDAR</sequence>
<keyword evidence="6" id="KW-1185">Reference proteome</keyword>
<evidence type="ECO:0000259" key="4">
    <source>
        <dbReference type="Pfam" id="PF13407"/>
    </source>
</evidence>
<dbReference type="KEGG" id="aqt:FN924_14575"/>
<protein>
    <submittedName>
        <fullName evidence="5">Sugar ABC transporter substrate-binding protein</fullName>
    </submittedName>
</protein>
<dbReference type="Pfam" id="PF13407">
    <property type="entry name" value="Peripla_BP_4"/>
    <property type="match status" value="1"/>
</dbReference>
<accession>A0A516KLE1</accession>
<dbReference type="InterPro" id="IPR028082">
    <property type="entry name" value="Peripla_BP_I"/>
</dbReference>
<dbReference type="EMBL" id="CP041666">
    <property type="protein sequence ID" value="QDP42209.1"/>
    <property type="molecule type" value="Genomic_DNA"/>
</dbReference>
<dbReference type="Gene3D" id="3.40.50.2300">
    <property type="match status" value="2"/>
</dbReference>
<dbReference type="SUPFAM" id="SSF53822">
    <property type="entry name" value="Periplasmic binding protein-like I"/>
    <property type="match status" value="1"/>
</dbReference>
<keyword evidence="3" id="KW-0732">Signal</keyword>
<organism evidence="5 6">
    <name type="scientific">Radiobacillus deserti</name>
    <dbReference type="NCBI Taxonomy" id="2594883"/>
    <lineage>
        <taxon>Bacteria</taxon>
        <taxon>Bacillati</taxon>
        <taxon>Bacillota</taxon>
        <taxon>Bacilli</taxon>
        <taxon>Bacillales</taxon>
        <taxon>Bacillaceae</taxon>
        <taxon>Radiobacillus</taxon>
    </lineage>
</organism>
<proteinExistence type="inferred from homology"/>
<comment type="similarity">
    <text evidence="2">Belongs to the bacterial solute-binding protein 2 family.</text>
</comment>
<gene>
    <name evidence="5" type="ORF">FN924_14575</name>
</gene>
<dbReference type="CDD" id="cd06314">
    <property type="entry name" value="PBP1_tmGBP"/>
    <property type="match status" value="1"/>
</dbReference>
<evidence type="ECO:0000256" key="2">
    <source>
        <dbReference type="ARBA" id="ARBA00007639"/>
    </source>
</evidence>
<feature type="domain" description="Periplasmic binding protein" evidence="4">
    <location>
        <begin position="25"/>
        <end position="277"/>
    </location>
</feature>
<dbReference type="InterPro" id="IPR025997">
    <property type="entry name" value="SBP_2_dom"/>
</dbReference>
<evidence type="ECO:0000313" key="6">
    <source>
        <dbReference type="Proteomes" id="UP000315215"/>
    </source>
</evidence>
<comment type="subcellular location">
    <subcellularLocation>
        <location evidence="1">Cell envelope</location>
    </subcellularLocation>
</comment>
<dbReference type="PANTHER" id="PTHR46847:SF1">
    <property type="entry name" value="D-ALLOSE-BINDING PERIPLASMIC PROTEIN-RELATED"/>
    <property type="match status" value="1"/>
</dbReference>
<dbReference type="AlphaFoldDB" id="A0A516KLE1"/>
<evidence type="ECO:0000256" key="1">
    <source>
        <dbReference type="ARBA" id="ARBA00004196"/>
    </source>
</evidence>
<dbReference type="PANTHER" id="PTHR46847">
    <property type="entry name" value="D-ALLOSE-BINDING PERIPLASMIC PROTEIN-RELATED"/>
    <property type="match status" value="1"/>
</dbReference>
<reference evidence="5 6" key="1">
    <citation type="submission" date="2019-07" db="EMBL/GenBank/DDBJ databases">
        <authorList>
            <person name="Li J."/>
        </authorList>
    </citation>
    <scope>NUCLEOTIDE SEQUENCE [LARGE SCALE GENOMIC DNA]</scope>
    <source>
        <strain evidence="5 6">TKL69</strain>
    </source>
</reference>
<dbReference type="GO" id="GO:0030313">
    <property type="term" value="C:cell envelope"/>
    <property type="evidence" value="ECO:0007669"/>
    <property type="project" value="UniProtKB-SubCell"/>
</dbReference>
<evidence type="ECO:0000256" key="3">
    <source>
        <dbReference type="ARBA" id="ARBA00022729"/>
    </source>
</evidence>